<dbReference type="PROSITE" id="PS51257">
    <property type="entry name" value="PROKAR_LIPOPROTEIN"/>
    <property type="match status" value="1"/>
</dbReference>
<dbReference type="EMBL" id="JBHUFV010000033">
    <property type="protein sequence ID" value="MFD1933546.1"/>
    <property type="molecule type" value="Genomic_DNA"/>
</dbReference>
<dbReference type="SUPFAM" id="SSF53850">
    <property type="entry name" value="Periplasmic binding protein-like II"/>
    <property type="match status" value="1"/>
</dbReference>
<keyword evidence="3" id="KW-0732">Signal</keyword>
<comment type="similarity">
    <text evidence="1">Belongs to the bacterial solute-binding protein 1 family.</text>
</comment>
<sequence>MPDHRRTVLALLAIAVAATACTVGETAQPAPGGTGSAPARQQQEISFLTFETPNLTPEYWDSAIKRVTDKYPDIAVKKLVAPTVDRTGYAKQLLTSGQFPDVMLAVSPADIGAAQNLYAWKPEELGDFLVPDGGAIDGKVYQLPANTQSIPNVYYRKSMFEKAGISAPPKTYAELLEAGAKLKAKGMTPFVVGGGKEAFPSVLPLTATVATEVYRKTPGWMTDRRAGSVRFADPDFVKALTLVGDLAGKGYIDKGMLSLDYAATEQAFLAGKGAMYPMGSWFAAAGDKSDIKDDLGVFAWPTADGAPLLPGYTGGGLEVNANSKHLDAAKKFALAFQLDKSNLDNSVKSDALFPAIKGYTPPADTGPVFKATYDLWSKNVQANAMVKAFSWETGGDSLISGMTPKVYAAVQDVILGRKKPAEAAAYLDTEWDKAS</sequence>
<keyword evidence="2" id="KW-0813">Transport</keyword>
<evidence type="ECO:0000313" key="5">
    <source>
        <dbReference type="Proteomes" id="UP001597368"/>
    </source>
</evidence>
<dbReference type="PROSITE" id="PS51318">
    <property type="entry name" value="TAT"/>
    <property type="match status" value="1"/>
</dbReference>
<dbReference type="InterPro" id="IPR006059">
    <property type="entry name" value="SBP"/>
</dbReference>
<accession>A0ABW4SWD6</accession>
<organism evidence="4 5">
    <name type="scientific">Nonomuraea mangrovi</name>
    <dbReference type="NCBI Taxonomy" id="2316207"/>
    <lineage>
        <taxon>Bacteria</taxon>
        <taxon>Bacillati</taxon>
        <taxon>Actinomycetota</taxon>
        <taxon>Actinomycetes</taxon>
        <taxon>Streptosporangiales</taxon>
        <taxon>Streptosporangiaceae</taxon>
        <taxon>Nonomuraea</taxon>
    </lineage>
</organism>
<name>A0ABW4SWD6_9ACTN</name>
<dbReference type="Gene3D" id="3.40.190.10">
    <property type="entry name" value="Periplasmic binding protein-like II"/>
    <property type="match status" value="2"/>
</dbReference>
<proteinExistence type="inferred from homology"/>
<feature type="chain" id="PRO_5046126190" evidence="3">
    <location>
        <begin position="21"/>
        <end position="435"/>
    </location>
</feature>
<dbReference type="Pfam" id="PF01547">
    <property type="entry name" value="SBP_bac_1"/>
    <property type="match status" value="1"/>
</dbReference>
<protein>
    <submittedName>
        <fullName evidence="4">ABC transporter substrate-binding protein</fullName>
    </submittedName>
</protein>
<keyword evidence="5" id="KW-1185">Reference proteome</keyword>
<dbReference type="PANTHER" id="PTHR43649:SF29">
    <property type="entry name" value="OSMOPROTECTIVE COMPOUNDS-BINDING PROTEIN GGTB"/>
    <property type="match status" value="1"/>
</dbReference>
<dbReference type="InterPro" id="IPR050490">
    <property type="entry name" value="Bact_solute-bd_prot1"/>
</dbReference>
<gene>
    <name evidence="4" type="ORF">ACFSKW_18980</name>
</gene>
<evidence type="ECO:0000313" key="4">
    <source>
        <dbReference type="EMBL" id="MFD1933546.1"/>
    </source>
</evidence>
<evidence type="ECO:0000256" key="1">
    <source>
        <dbReference type="ARBA" id="ARBA00008520"/>
    </source>
</evidence>
<evidence type="ECO:0000256" key="3">
    <source>
        <dbReference type="SAM" id="SignalP"/>
    </source>
</evidence>
<dbReference type="InterPro" id="IPR006311">
    <property type="entry name" value="TAT_signal"/>
</dbReference>
<comment type="caution">
    <text evidence="4">The sequence shown here is derived from an EMBL/GenBank/DDBJ whole genome shotgun (WGS) entry which is preliminary data.</text>
</comment>
<feature type="signal peptide" evidence="3">
    <location>
        <begin position="1"/>
        <end position="20"/>
    </location>
</feature>
<dbReference type="RefSeq" id="WP_379573585.1">
    <property type="nucleotide sequence ID" value="NZ_JBHUFV010000033.1"/>
</dbReference>
<reference evidence="5" key="1">
    <citation type="journal article" date="2019" name="Int. J. Syst. Evol. Microbiol.">
        <title>The Global Catalogue of Microorganisms (GCM) 10K type strain sequencing project: providing services to taxonomists for standard genome sequencing and annotation.</title>
        <authorList>
            <consortium name="The Broad Institute Genomics Platform"/>
            <consortium name="The Broad Institute Genome Sequencing Center for Infectious Disease"/>
            <person name="Wu L."/>
            <person name="Ma J."/>
        </authorList>
    </citation>
    <scope>NUCLEOTIDE SEQUENCE [LARGE SCALE GENOMIC DNA]</scope>
    <source>
        <strain evidence="5">ICMP 6774ER</strain>
    </source>
</reference>
<evidence type="ECO:0000256" key="2">
    <source>
        <dbReference type="ARBA" id="ARBA00022448"/>
    </source>
</evidence>
<dbReference type="Proteomes" id="UP001597368">
    <property type="component" value="Unassembled WGS sequence"/>
</dbReference>
<dbReference type="PANTHER" id="PTHR43649">
    <property type="entry name" value="ARABINOSE-BINDING PROTEIN-RELATED"/>
    <property type="match status" value="1"/>
</dbReference>